<organism evidence="1 2">
    <name type="scientific">Pseudobutyrivibrio ruminis</name>
    <dbReference type="NCBI Taxonomy" id="46206"/>
    <lineage>
        <taxon>Bacteria</taxon>
        <taxon>Bacillati</taxon>
        <taxon>Bacillota</taxon>
        <taxon>Clostridia</taxon>
        <taxon>Lachnospirales</taxon>
        <taxon>Lachnospiraceae</taxon>
        <taxon>Pseudobutyrivibrio</taxon>
    </lineage>
</organism>
<dbReference type="Pfam" id="PF12686">
    <property type="entry name" value="DUF3800"/>
    <property type="match status" value="1"/>
</dbReference>
<dbReference type="EMBL" id="SVER01000029">
    <property type="protein sequence ID" value="MBE5920322.1"/>
    <property type="molecule type" value="Genomic_DNA"/>
</dbReference>
<evidence type="ECO:0000313" key="2">
    <source>
        <dbReference type="Proteomes" id="UP000766246"/>
    </source>
</evidence>
<proteinExistence type="predicted"/>
<reference evidence="1" key="1">
    <citation type="submission" date="2019-04" db="EMBL/GenBank/DDBJ databases">
        <title>Evolution of Biomass-Degrading Anaerobic Consortia Revealed by Metagenomics.</title>
        <authorList>
            <person name="Peng X."/>
        </authorList>
    </citation>
    <scope>NUCLEOTIDE SEQUENCE</scope>
    <source>
        <strain evidence="1">SIG311</strain>
    </source>
</reference>
<dbReference type="AlphaFoldDB" id="A0A927UED0"/>
<sequence>MKELSIFIDESGDFGGFQKHSPYYIVTAVFHNQSNDINPELEKLNRELSNLGYKNPIIHTRPLIRREDDYSEMTPNERRAIFTKLFFFAMRCGIKYKTFLYSKKEFSDVYKLQARIAKDMSQFMKDNMGYFYSFDRVILYYDNGQHELSRILNIVLATVLPDYDTREAMQKDYRLSQVADLLCTLEQMKQNFANGIHLSNSEMLVFHNARQFKKDFLKPLKNLEF</sequence>
<accession>A0A927UED0</accession>
<comment type="caution">
    <text evidence="1">The sequence shown here is derived from an EMBL/GenBank/DDBJ whole genome shotgun (WGS) entry which is preliminary data.</text>
</comment>
<evidence type="ECO:0000313" key="1">
    <source>
        <dbReference type="EMBL" id="MBE5920322.1"/>
    </source>
</evidence>
<gene>
    <name evidence="1" type="ORF">E7272_10835</name>
</gene>
<protein>
    <submittedName>
        <fullName evidence="1">DUF3800 domain-containing protein</fullName>
    </submittedName>
</protein>
<dbReference type="InterPro" id="IPR024524">
    <property type="entry name" value="DUF3800"/>
</dbReference>
<dbReference type="Proteomes" id="UP000766246">
    <property type="component" value="Unassembled WGS sequence"/>
</dbReference>
<name>A0A927UED0_9FIRM</name>